<accession>A0A919GGB0</accession>
<dbReference type="PANTHER" id="PTHR30483:SF6">
    <property type="entry name" value="PERIPLASMIC BINDING PROTEIN OF ABC TRANSPORTER FOR NATURAL AMINO ACIDS"/>
    <property type="match status" value="1"/>
</dbReference>
<dbReference type="Gene3D" id="3.40.50.2300">
    <property type="match status" value="2"/>
</dbReference>
<dbReference type="InterPro" id="IPR000709">
    <property type="entry name" value="Leu_Ile_Val-bd"/>
</dbReference>
<evidence type="ECO:0000313" key="7">
    <source>
        <dbReference type="EMBL" id="GHH84203.1"/>
    </source>
</evidence>
<reference evidence="7" key="1">
    <citation type="journal article" date="2014" name="Int. J. Syst. Evol. Microbiol.">
        <title>Complete genome sequence of Corynebacterium casei LMG S-19264T (=DSM 44701T), isolated from a smear-ripened cheese.</title>
        <authorList>
            <consortium name="US DOE Joint Genome Institute (JGI-PGF)"/>
            <person name="Walter F."/>
            <person name="Albersmeier A."/>
            <person name="Kalinowski J."/>
            <person name="Ruckert C."/>
        </authorList>
    </citation>
    <scope>NUCLEOTIDE SEQUENCE</scope>
    <source>
        <strain evidence="7">JCM 5069</strain>
    </source>
</reference>
<dbReference type="AlphaFoldDB" id="A0A919GGB0"/>
<protein>
    <submittedName>
        <fullName evidence="7">ABC transporter substrate-binding protein</fullName>
    </submittedName>
</protein>
<evidence type="ECO:0000256" key="5">
    <source>
        <dbReference type="SAM" id="MobiDB-lite"/>
    </source>
</evidence>
<dbReference type="PRINTS" id="PR00337">
    <property type="entry name" value="LEUILEVALBP"/>
</dbReference>
<keyword evidence="2" id="KW-0813">Transport</keyword>
<dbReference type="InterPro" id="IPR028081">
    <property type="entry name" value="Leu-bd"/>
</dbReference>
<dbReference type="EMBL" id="BNCD01000015">
    <property type="protein sequence ID" value="GHH84203.1"/>
    <property type="molecule type" value="Genomic_DNA"/>
</dbReference>
<feature type="domain" description="Leucine-binding protein" evidence="6">
    <location>
        <begin position="76"/>
        <end position="420"/>
    </location>
</feature>
<comment type="caution">
    <text evidence="7">The sequence shown here is derived from an EMBL/GenBank/DDBJ whole genome shotgun (WGS) entry which is preliminary data.</text>
</comment>
<dbReference type="InterPro" id="IPR051010">
    <property type="entry name" value="BCAA_transport"/>
</dbReference>
<dbReference type="RefSeq" id="WP_189935431.1">
    <property type="nucleotide sequence ID" value="NZ_BNCD01000015.1"/>
</dbReference>
<evidence type="ECO:0000313" key="8">
    <source>
        <dbReference type="Proteomes" id="UP000603708"/>
    </source>
</evidence>
<dbReference type="Proteomes" id="UP000603708">
    <property type="component" value="Unassembled WGS sequence"/>
</dbReference>
<keyword evidence="8" id="KW-1185">Reference proteome</keyword>
<name>A0A919GGB0_9ACTN</name>
<organism evidence="7 8">
    <name type="scientific">Streptomyces sulfonofaciens</name>
    <dbReference type="NCBI Taxonomy" id="68272"/>
    <lineage>
        <taxon>Bacteria</taxon>
        <taxon>Bacillati</taxon>
        <taxon>Actinomycetota</taxon>
        <taxon>Actinomycetes</taxon>
        <taxon>Kitasatosporales</taxon>
        <taxon>Streptomycetaceae</taxon>
        <taxon>Streptomyces</taxon>
    </lineage>
</organism>
<evidence type="ECO:0000256" key="2">
    <source>
        <dbReference type="ARBA" id="ARBA00022448"/>
    </source>
</evidence>
<reference evidence="7" key="2">
    <citation type="submission" date="2020-09" db="EMBL/GenBank/DDBJ databases">
        <authorList>
            <person name="Sun Q."/>
            <person name="Ohkuma M."/>
        </authorList>
    </citation>
    <scope>NUCLEOTIDE SEQUENCE</scope>
    <source>
        <strain evidence="7">JCM 5069</strain>
    </source>
</reference>
<dbReference type="SUPFAM" id="SSF53822">
    <property type="entry name" value="Periplasmic binding protein-like I"/>
    <property type="match status" value="1"/>
</dbReference>
<sequence>MGWPSLAAAFGLRPPRAPRTARPPGVGTAGHPGAGTAGRRGARAARRGGLAAAAVTALGVLCTGCGGQASAAGGDPYTIGLVTSQTGTASQLGVGELRGARLAVDQINRAGGVNGHRLTLRTADDQSNPAQAVLAARKMLAQVGAIIGPSVAGSCNAVAPLATSGHRIDYCLSPGIRPAPGSTTWSSSADTRALAERLVGYWHRRGITRIGLLTTTDASGIDGARAVHEAVANEPGMRLTGAAGYDPNAISVTPQLQVAGGGHPQALVVWASGAAAGVAFKGLAQSGSTLPVATTDANLTFTFMQRIAEYAPKTLLIPATRDFWADQAGGGDAADLVRSYQTAYRHRFREQPDFGPGVAYDAVHLFAQALHSAKGDPEEAVTELSRTSAYQGVLGTYSFAPSDHRGLGADDVAVVRATAKGFTYAGR</sequence>
<keyword evidence="4" id="KW-0029">Amino-acid transport</keyword>
<evidence type="ECO:0000259" key="6">
    <source>
        <dbReference type="Pfam" id="PF13458"/>
    </source>
</evidence>
<comment type="similarity">
    <text evidence="1">Belongs to the leucine-binding protein family.</text>
</comment>
<dbReference type="PANTHER" id="PTHR30483">
    <property type="entry name" value="LEUCINE-SPECIFIC-BINDING PROTEIN"/>
    <property type="match status" value="1"/>
</dbReference>
<evidence type="ECO:0000256" key="1">
    <source>
        <dbReference type="ARBA" id="ARBA00010062"/>
    </source>
</evidence>
<gene>
    <name evidence="7" type="ORF">GCM10018793_47980</name>
</gene>
<dbReference type="InterPro" id="IPR028082">
    <property type="entry name" value="Peripla_BP_I"/>
</dbReference>
<proteinExistence type="inferred from homology"/>
<feature type="compositionally biased region" description="Gly residues" evidence="5">
    <location>
        <begin position="27"/>
        <end position="38"/>
    </location>
</feature>
<feature type="region of interest" description="Disordered" evidence="5">
    <location>
        <begin position="10"/>
        <end position="42"/>
    </location>
</feature>
<dbReference type="GO" id="GO:0006865">
    <property type="term" value="P:amino acid transport"/>
    <property type="evidence" value="ECO:0007669"/>
    <property type="project" value="UniProtKB-KW"/>
</dbReference>
<evidence type="ECO:0000256" key="3">
    <source>
        <dbReference type="ARBA" id="ARBA00022729"/>
    </source>
</evidence>
<evidence type="ECO:0000256" key="4">
    <source>
        <dbReference type="ARBA" id="ARBA00022970"/>
    </source>
</evidence>
<keyword evidence="3" id="KW-0732">Signal</keyword>
<dbReference type="Pfam" id="PF13458">
    <property type="entry name" value="Peripla_BP_6"/>
    <property type="match status" value="1"/>
</dbReference>